<evidence type="ECO:0000256" key="4">
    <source>
        <dbReference type="ARBA" id="ARBA00022448"/>
    </source>
</evidence>
<dbReference type="Proteomes" id="UP001516400">
    <property type="component" value="Unassembled WGS sequence"/>
</dbReference>
<evidence type="ECO:0000256" key="2">
    <source>
        <dbReference type="ARBA" id="ARBA00004567"/>
    </source>
</evidence>
<evidence type="ECO:0000256" key="6">
    <source>
        <dbReference type="ARBA" id="ARBA00022816"/>
    </source>
</evidence>
<keyword evidence="10" id="KW-0906">Nuclear pore complex</keyword>
<evidence type="ECO:0000256" key="1">
    <source>
        <dbReference type="ARBA" id="ARBA00004232"/>
    </source>
</evidence>
<evidence type="ECO:0000256" key="5">
    <source>
        <dbReference type="ARBA" id="ARBA00022692"/>
    </source>
</evidence>
<evidence type="ECO:0000256" key="10">
    <source>
        <dbReference type="ARBA" id="ARBA00023132"/>
    </source>
</evidence>
<dbReference type="GO" id="GO:0015031">
    <property type="term" value="P:protein transport"/>
    <property type="evidence" value="ECO:0007669"/>
    <property type="project" value="UniProtKB-KW"/>
</dbReference>
<reference evidence="13 14" key="1">
    <citation type="journal article" date="2021" name="BMC Biol.">
        <title>Horizontally acquired antibacterial genes associated with adaptive radiation of ladybird beetles.</title>
        <authorList>
            <person name="Li H.S."/>
            <person name="Tang X.F."/>
            <person name="Huang Y.H."/>
            <person name="Xu Z.Y."/>
            <person name="Chen M.L."/>
            <person name="Du X.Y."/>
            <person name="Qiu B.Y."/>
            <person name="Chen P.T."/>
            <person name="Zhang W."/>
            <person name="Slipinski A."/>
            <person name="Escalona H.E."/>
            <person name="Waterhouse R.M."/>
            <person name="Zwick A."/>
            <person name="Pang H."/>
        </authorList>
    </citation>
    <scope>NUCLEOTIDE SEQUENCE [LARGE SCALE GENOMIC DNA]</scope>
    <source>
        <strain evidence="13">SYSU2018</strain>
    </source>
</reference>
<dbReference type="Pfam" id="PF09531">
    <property type="entry name" value="Ndc1_Nup"/>
    <property type="match status" value="1"/>
</dbReference>
<gene>
    <name evidence="13" type="ORF">HHI36_012034</name>
</gene>
<dbReference type="EMBL" id="JABFTP020000103">
    <property type="protein sequence ID" value="KAL3276664.1"/>
    <property type="molecule type" value="Genomic_DNA"/>
</dbReference>
<dbReference type="InterPro" id="IPR019049">
    <property type="entry name" value="Nucleoporin_prot_Ndc1/Nup"/>
</dbReference>
<dbReference type="AlphaFoldDB" id="A0ABD2NE25"/>
<evidence type="ECO:0000256" key="9">
    <source>
        <dbReference type="ARBA" id="ARBA00023010"/>
    </source>
</evidence>
<keyword evidence="9" id="KW-0811">Translocation</keyword>
<protein>
    <recommendedName>
        <fullName evidence="15">Obesity factor</fullName>
    </recommendedName>
</protein>
<evidence type="ECO:0000256" key="7">
    <source>
        <dbReference type="ARBA" id="ARBA00022927"/>
    </source>
</evidence>
<keyword evidence="6" id="KW-0509">mRNA transport</keyword>
<name>A0ABD2NE25_9CUCU</name>
<organism evidence="13 14">
    <name type="scientific">Cryptolaemus montrouzieri</name>
    <dbReference type="NCBI Taxonomy" id="559131"/>
    <lineage>
        <taxon>Eukaryota</taxon>
        <taxon>Metazoa</taxon>
        <taxon>Ecdysozoa</taxon>
        <taxon>Arthropoda</taxon>
        <taxon>Hexapoda</taxon>
        <taxon>Insecta</taxon>
        <taxon>Pterygota</taxon>
        <taxon>Neoptera</taxon>
        <taxon>Endopterygota</taxon>
        <taxon>Coleoptera</taxon>
        <taxon>Polyphaga</taxon>
        <taxon>Cucujiformia</taxon>
        <taxon>Coccinelloidea</taxon>
        <taxon>Coccinellidae</taxon>
        <taxon>Scymninae</taxon>
        <taxon>Scymnini</taxon>
        <taxon>Cryptolaemus</taxon>
    </lineage>
</organism>
<dbReference type="GO" id="GO:0051028">
    <property type="term" value="P:mRNA transport"/>
    <property type="evidence" value="ECO:0007669"/>
    <property type="project" value="UniProtKB-KW"/>
</dbReference>
<keyword evidence="14" id="KW-1185">Reference proteome</keyword>
<evidence type="ECO:0000256" key="8">
    <source>
        <dbReference type="ARBA" id="ARBA00022989"/>
    </source>
</evidence>
<evidence type="ECO:0000256" key="12">
    <source>
        <dbReference type="ARBA" id="ARBA00023242"/>
    </source>
</evidence>
<evidence type="ECO:0008006" key="15">
    <source>
        <dbReference type="Google" id="ProtNLM"/>
    </source>
</evidence>
<proteinExistence type="inferred from homology"/>
<dbReference type="GO" id="GO:0031965">
    <property type="term" value="C:nuclear membrane"/>
    <property type="evidence" value="ECO:0007669"/>
    <property type="project" value="UniProtKB-SubCell"/>
</dbReference>
<evidence type="ECO:0000313" key="14">
    <source>
        <dbReference type="Proteomes" id="UP001516400"/>
    </source>
</evidence>
<keyword evidence="12" id="KW-0539">Nucleus</keyword>
<accession>A0ABD2NE25</accession>
<evidence type="ECO:0000313" key="13">
    <source>
        <dbReference type="EMBL" id="KAL3276664.1"/>
    </source>
</evidence>
<keyword evidence="5" id="KW-0812">Transmembrane</keyword>
<keyword evidence="4" id="KW-0813">Transport</keyword>
<dbReference type="PANTHER" id="PTHR13269:SF6">
    <property type="entry name" value="NUCLEOPORIN NDC1"/>
    <property type="match status" value="1"/>
</dbReference>
<comment type="caution">
    <text evidence="13">The sequence shown here is derived from an EMBL/GenBank/DDBJ whole genome shotgun (WGS) entry which is preliminary data.</text>
</comment>
<keyword evidence="8" id="KW-1133">Transmembrane helix</keyword>
<keyword evidence="11" id="KW-0472">Membrane</keyword>
<sequence length="276" mass="31084">MNLIKLFFGLFLTEPAEFPLVKLNPNVLTLQESINLQKLPIVQSLACLDLYLLSLWSPCRRQILFTLSQPGEHPHNWNSLIEGTLKLYNSYIEILDKSTDSLNDKVIPQINPLIQCQKTLAAQKFNNLRCMTSPYNSPDTSRLLDINSPPQMTKGPGTNESVLVKFQNKVTNIFSVIKTILGINYFFGEIPQANIQKCLSNGHLIIWSSQGLSELICASLNEDQYGVVQKSLPQVISTLVRLNQALDKLNKVPALSRRTVGMIISIIKLRMPFHLP</sequence>
<evidence type="ECO:0000256" key="11">
    <source>
        <dbReference type="ARBA" id="ARBA00023136"/>
    </source>
</evidence>
<keyword evidence="7" id="KW-0653">Protein transport</keyword>
<comment type="similarity">
    <text evidence="3">Belongs to the NDC1 family.</text>
</comment>
<comment type="subcellular location">
    <subcellularLocation>
        <location evidence="1">Nucleus membrane</location>
        <topology evidence="1">Multi-pass membrane protein</topology>
    </subcellularLocation>
    <subcellularLocation>
        <location evidence="2">Nucleus</location>
        <location evidence="2">Nuclear pore complex</location>
    </subcellularLocation>
</comment>
<dbReference type="PANTHER" id="PTHR13269">
    <property type="entry name" value="NUCLEOPORIN NDC1"/>
    <property type="match status" value="1"/>
</dbReference>
<dbReference type="GO" id="GO:0005643">
    <property type="term" value="C:nuclear pore"/>
    <property type="evidence" value="ECO:0007669"/>
    <property type="project" value="UniProtKB-SubCell"/>
</dbReference>
<evidence type="ECO:0000256" key="3">
    <source>
        <dbReference type="ARBA" id="ARBA00005760"/>
    </source>
</evidence>